<accession>A0AAV3TA83</accession>
<dbReference type="InterPro" id="IPR031107">
    <property type="entry name" value="Small_HSP"/>
</dbReference>
<dbReference type="Pfam" id="PF00011">
    <property type="entry name" value="HSP20"/>
    <property type="match status" value="1"/>
</dbReference>
<dbReference type="Gene3D" id="2.60.40.790">
    <property type="match status" value="1"/>
</dbReference>
<dbReference type="Proteomes" id="UP001500420">
    <property type="component" value="Unassembled WGS sequence"/>
</dbReference>
<dbReference type="RefSeq" id="WP_343773905.1">
    <property type="nucleotide sequence ID" value="NZ_BAAADV010000003.1"/>
</dbReference>
<protein>
    <submittedName>
        <fullName evidence="4">Hsp20/alpha crystallin family protein</fullName>
    </submittedName>
</protein>
<dbReference type="PROSITE" id="PS01031">
    <property type="entry name" value="SHSP"/>
    <property type="match status" value="1"/>
</dbReference>
<dbReference type="InterPro" id="IPR002068">
    <property type="entry name" value="A-crystallin/Hsp20_dom"/>
</dbReference>
<dbReference type="CDD" id="cd06464">
    <property type="entry name" value="ACD_sHsps-like"/>
    <property type="match status" value="1"/>
</dbReference>
<dbReference type="PANTHER" id="PTHR11527">
    <property type="entry name" value="HEAT-SHOCK PROTEIN 20 FAMILY MEMBER"/>
    <property type="match status" value="1"/>
</dbReference>
<dbReference type="SUPFAM" id="SSF49764">
    <property type="entry name" value="HSP20-like chaperones"/>
    <property type="match status" value="1"/>
</dbReference>
<dbReference type="EMBL" id="BAAADV010000003">
    <property type="protein sequence ID" value="GAA0673378.1"/>
    <property type="molecule type" value="Genomic_DNA"/>
</dbReference>
<keyword evidence="5" id="KW-1185">Reference proteome</keyword>
<evidence type="ECO:0000313" key="4">
    <source>
        <dbReference type="EMBL" id="GAA0673378.1"/>
    </source>
</evidence>
<evidence type="ECO:0000256" key="2">
    <source>
        <dbReference type="RuleBase" id="RU003616"/>
    </source>
</evidence>
<dbReference type="AlphaFoldDB" id="A0AAV3TA83"/>
<evidence type="ECO:0000313" key="5">
    <source>
        <dbReference type="Proteomes" id="UP001500420"/>
    </source>
</evidence>
<evidence type="ECO:0000256" key="1">
    <source>
        <dbReference type="PROSITE-ProRule" id="PRU00285"/>
    </source>
</evidence>
<organism evidence="4 5">
    <name type="scientific">Natronoarchaeum mannanilyticum</name>
    <dbReference type="NCBI Taxonomy" id="926360"/>
    <lineage>
        <taxon>Archaea</taxon>
        <taxon>Methanobacteriati</taxon>
        <taxon>Methanobacteriota</taxon>
        <taxon>Stenosarchaea group</taxon>
        <taxon>Halobacteria</taxon>
        <taxon>Halobacteriales</taxon>
        <taxon>Natronoarchaeaceae</taxon>
    </lineage>
</organism>
<comment type="caution">
    <text evidence="4">The sequence shown here is derived from an EMBL/GenBank/DDBJ whole genome shotgun (WGS) entry which is preliminary data.</text>
</comment>
<evidence type="ECO:0000259" key="3">
    <source>
        <dbReference type="PROSITE" id="PS01031"/>
    </source>
</evidence>
<proteinExistence type="inferred from homology"/>
<dbReference type="InterPro" id="IPR008978">
    <property type="entry name" value="HSP20-like_chaperone"/>
</dbReference>
<gene>
    <name evidence="4" type="ORF">GCM10009020_20480</name>
</gene>
<name>A0AAV3TA83_9EURY</name>
<reference evidence="4 5" key="1">
    <citation type="journal article" date="2019" name="Int. J. Syst. Evol. Microbiol.">
        <title>The Global Catalogue of Microorganisms (GCM) 10K type strain sequencing project: providing services to taxonomists for standard genome sequencing and annotation.</title>
        <authorList>
            <consortium name="The Broad Institute Genomics Platform"/>
            <consortium name="The Broad Institute Genome Sequencing Center for Infectious Disease"/>
            <person name="Wu L."/>
            <person name="Ma J."/>
        </authorList>
    </citation>
    <scope>NUCLEOTIDE SEQUENCE [LARGE SCALE GENOMIC DNA]</scope>
    <source>
        <strain evidence="4 5">JCM 16328</strain>
    </source>
</reference>
<sequence>MALPTGPTGSWFQSTDLPSRLFEGSRSDYELYEEDDEFVLSVELPGFDPEEIDVAWDDGVLNIAAEHEDDQRGERKTYHRRFRFPKTVDDDEIAARYNNGILEVRLPVQTGATTRGKQIEVEG</sequence>
<feature type="domain" description="SHSP" evidence="3">
    <location>
        <begin position="20"/>
        <end position="123"/>
    </location>
</feature>
<comment type="similarity">
    <text evidence="1 2">Belongs to the small heat shock protein (HSP20) family.</text>
</comment>